<dbReference type="EMBL" id="EQ973887">
    <property type="protein sequence ID" value="EEF40245.1"/>
    <property type="molecule type" value="Genomic_DNA"/>
</dbReference>
<dbReference type="FunCoup" id="B9S7S9">
    <property type="interactions" value="478"/>
</dbReference>
<dbReference type="PANTHER" id="PTHR37241:SF1">
    <property type="entry name" value="NEUROFILAMENT HEAVY PROTEIN"/>
    <property type="match status" value="1"/>
</dbReference>
<accession>B9S7S9</accession>
<feature type="compositionally biased region" description="Basic and acidic residues" evidence="1">
    <location>
        <begin position="472"/>
        <end position="491"/>
    </location>
</feature>
<dbReference type="OrthoDB" id="785936at2759"/>
<feature type="region of interest" description="Disordered" evidence="1">
    <location>
        <begin position="230"/>
        <end position="301"/>
    </location>
</feature>
<name>B9S7S9_RICCO</name>
<feature type="compositionally biased region" description="Polar residues" evidence="1">
    <location>
        <begin position="559"/>
        <end position="581"/>
    </location>
</feature>
<feature type="compositionally biased region" description="Polar residues" evidence="1">
    <location>
        <begin position="445"/>
        <end position="456"/>
    </location>
</feature>
<dbReference type="eggNOG" id="ENOG502R6X8">
    <property type="taxonomic scope" value="Eukaryota"/>
</dbReference>
<feature type="region of interest" description="Disordered" evidence="1">
    <location>
        <begin position="640"/>
        <end position="694"/>
    </location>
</feature>
<feature type="compositionally biased region" description="Basic and acidic residues" evidence="1">
    <location>
        <begin position="371"/>
        <end position="390"/>
    </location>
</feature>
<feature type="compositionally biased region" description="Basic and acidic residues" evidence="1">
    <location>
        <begin position="246"/>
        <end position="260"/>
    </location>
</feature>
<evidence type="ECO:0000313" key="2">
    <source>
        <dbReference type="EMBL" id="EEF40245.1"/>
    </source>
</evidence>
<dbReference type="Proteomes" id="UP000008311">
    <property type="component" value="Unassembled WGS sequence"/>
</dbReference>
<reference evidence="3" key="1">
    <citation type="journal article" date="2010" name="Nat. Biotechnol.">
        <title>Draft genome sequence of the oilseed species Ricinus communis.</title>
        <authorList>
            <person name="Chan A.P."/>
            <person name="Crabtree J."/>
            <person name="Zhao Q."/>
            <person name="Lorenzi H."/>
            <person name="Orvis J."/>
            <person name="Puiu D."/>
            <person name="Melake-Berhan A."/>
            <person name="Jones K.M."/>
            <person name="Redman J."/>
            <person name="Chen G."/>
            <person name="Cahoon E.B."/>
            <person name="Gedil M."/>
            <person name="Stanke M."/>
            <person name="Haas B.J."/>
            <person name="Wortman J.R."/>
            <person name="Fraser-Liggett C.M."/>
            <person name="Ravel J."/>
            <person name="Rabinowicz P.D."/>
        </authorList>
    </citation>
    <scope>NUCLEOTIDE SEQUENCE [LARGE SCALE GENOMIC DNA]</scope>
    <source>
        <strain evidence="3">cv. Hale</strain>
    </source>
</reference>
<feature type="compositionally biased region" description="Basic and acidic residues" evidence="1">
    <location>
        <begin position="517"/>
        <end position="543"/>
    </location>
</feature>
<feature type="compositionally biased region" description="Polar residues" evidence="1">
    <location>
        <begin position="592"/>
        <end position="619"/>
    </location>
</feature>
<keyword evidence="3" id="KW-1185">Reference proteome</keyword>
<sequence>MDETETLQMYSEEEEIGDDFYEKIEAPKFVDLKAPDPYHHGDDRYWFCSRVGCDQKHEEDMDSETIYKNFVLRVMAARSPNIRLRKALYRKDACSSETKCPRTVPAKPSKPRVTRLALISSISKRIVDPKVKVKPISKQNAMLNAKAKQPSVIAKALTTPRTKKQLSNLDAFRSVRNPKTTATAMSKNRLVAKALVFHSPKKSVKTKSSIELKTPVKTLCDGMKKLEITGAKKQRLGPNKPLPSDTSRKQLRGREVKSRVFDGLLSQNHKVNGAKSSTHIKNNKKKNSQQNHDPAPPERDENDFIVMEIEGPLATIEASILSLDENKVEASSDATGSEGPLATIEASLSDSEKRSSGNDDDNVPKSQAPKEITERDDKMDTLTSDDKENDYVVLESDDKENASASNDNRELDSKTSYIDHKLLGKNETPMGNQKTAKAKIKQSKESSMTAATSGQLLQHKKPKPTNPKPFRLRTDERGILKEANGEKKHCPEPFSEMTSVSRIAGRNLQKRHQNALQKHDKFLEQDENHNEANENMETKDQPQKRTVSLKISKERVGRKTTSTPQRHTISSQQKLVTSQHECNQEKSALRLGNSSKRTKSPSTKQLARPQESASSRINSIMTTGQLGAIVENSSTILRAKEAAKPSEPGVSLATKASISPASKPSLQGKRLTTIPKEPTFHAMHTPKSCTKRVA</sequence>
<protein>
    <submittedName>
        <fullName evidence="2">Uncharacterized protein</fullName>
    </submittedName>
</protein>
<feature type="compositionally biased region" description="Basic and acidic residues" evidence="1">
    <location>
        <begin position="407"/>
        <end position="424"/>
    </location>
</feature>
<dbReference type="KEGG" id="rcu:8268856"/>
<feature type="region of interest" description="Disordered" evidence="1">
    <location>
        <begin position="347"/>
        <end position="619"/>
    </location>
</feature>
<dbReference type="AlphaFoldDB" id="B9S7S9"/>
<gene>
    <name evidence="2" type="ORF">RCOM_1381530</name>
</gene>
<evidence type="ECO:0000256" key="1">
    <source>
        <dbReference type="SAM" id="MobiDB-lite"/>
    </source>
</evidence>
<feature type="compositionally biased region" description="Polar residues" evidence="1">
    <location>
        <begin position="654"/>
        <end position="665"/>
    </location>
</feature>
<dbReference type="STRING" id="3988.B9S7S9"/>
<dbReference type="PANTHER" id="PTHR37241">
    <property type="entry name" value="NEUROFILAMENT HEAVY PROTEIN"/>
    <property type="match status" value="1"/>
</dbReference>
<organism evidence="2 3">
    <name type="scientific">Ricinus communis</name>
    <name type="common">Castor bean</name>
    <dbReference type="NCBI Taxonomy" id="3988"/>
    <lineage>
        <taxon>Eukaryota</taxon>
        <taxon>Viridiplantae</taxon>
        <taxon>Streptophyta</taxon>
        <taxon>Embryophyta</taxon>
        <taxon>Tracheophyta</taxon>
        <taxon>Spermatophyta</taxon>
        <taxon>Magnoliopsida</taxon>
        <taxon>eudicotyledons</taxon>
        <taxon>Gunneridae</taxon>
        <taxon>Pentapetalae</taxon>
        <taxon>rosids</taxon>
        <taxon>fabids</taxon>
        <taxon>Malpighiales</taxon>
        <taxon>Euphorbiaceae</taxon>
        <taxon>Acalyphoideae</taxon>
        <taxon>Acalypheae</taxon>
        <taxon>Ricinus</taxon>
    </lineage>
</organism>
<evidence type="ECO:0000313" key="3">
    <source>
        <dbReference type="Proteomes" id="UP000008311"/>
    </source>
</evidence>
<dbReference type="InParanoid" id="B9S7S9"/>
<proteinExistence type="predicted"/>
<feature type="compositionally biased region" description="Polar residues" evidence="1">
    <location>
        <begin position="265"/>
        <end position="280"/>
    </location>
</feature>